<comment type="caution">
    <text evidence="1">The sequence shown here is derived from an EMBL/GenBank/DDBJ whole genome shotgun (WGS) entry which is preliminary data.</text>
</comment>
<reference evidence="2" key="1">
    <citation type="journal article" date="2024" name="IScience">
        <title>Strigolactones Initiate the Formation of Haustorium-like Structures in Castilleja.</title>
        <authorList>
            <person name="Buerger M."/>
            <person name="Peterson D."/>
            <person name="Chory J."/>
        </authorList>
    </citation>
    <scope>NUCLEOTIDE SEQUENCE [LARGE SCALE GENOMIC DNA]</scope>
</reference>
<dbReference type="Proteomes" id="UP001632038">
    <property type="component" value="Unassembled WGS sequence"/>
</dbReference>
<dbReference type="AlphaFoldDB" id="A0ABD3E366"/>
<accession>A0ABD3E366</accession>
<keyword evidence="2" id="KW-1185">Reference proteome</keyword>
<protein>
    <submittedName>
        <fullName evidence="1">Uncharacterized protein</fullName>
    </submittedName>
</protein>
<dbReference type="EMBL" id="JAVIJP010000008">
    <property type="protein sequence ID" value="KAL3648556.1"/>
    <property type="molecule type" value="Genomic_DNA"/>
</dbReference>
<sequence>MRLVRHGGFDAATFHAPAKVVAGRWTFASRKPTDRFVAACPSLDLAVLRGELFYYVRRFGSEHDWELVGDLVGCCLVPAGVGNSGLRRCAAAAARVVLIWTVFLTRLYKDVVLMLRHANGGVGLDGAAVKAWSLAEARSSGVDGDEGLR</sequence>
<organism evidence="1 2">
    <name type="scientific">Castilleja foliolosa</name>
    <dbReference type="NCBI Taxonomy" id="1961234"/>
    <lineage>
        <taxon>Eukaryota</taxon>
        <taxon>Viridiplantae</taxon>
        <taxon>Streptophyta</taxon>
        <taxon>Embryophyta</taxon>
        <taxon>Tracheophyta</taxon>
        <taxon>Spermatophyta</taxon>
        <taxon>Magnoliopsida</taxon>
        <taxon>eudicotyledons</taxon>
        <taxon>Gunneridae</taxon>
        <taxon>Pentapetalae</taxon>
        <taxon>asterids</taxon>
        <taxon>lamiids</taxon>
        <taxon>Lamiales</taxon>
        <taxon>Orobanchaceae</taxon>
        <taxon>Pedicularideae</taxon>
        <taxon>Castillejinae</taxon>
        <taxon>Castilleja</taxon>
    </lineage>
</organism>
<name>A0ABD3E366_9LAMI</name>
<evidence type="ECO:0000313" key="2">
    <source>
        <dbReference type="Proteomes" id="UP001632038"/>
    </source>
</evidence>
<gene>
    <name evidence="1" type="ORF">CASFOL_007980</name>
</gene>
<evidence type="ECO:0000313" key="1">
    <source>
        <dbReference type="EMBL" id="KAL3648556.1"/>
    </source>
</evidence>
<proteinExistence type="predicted"/>